<keyword evidence="2" id="KW-0732">Signal</keyword>
<feature type="coiled-coil region" evidence="1">
    <location>
        <begin position="52"/>
        <end position="104"/>
    </location>
</feature>
<sequence length="342" mass="38402">MAVSAIRCSLFLGIVFGAFVTGQIHPDTVTEPTGNQCTLSFTIPEESFGASCDKYDDQIALLSSQLKSATEEYQTQLNLESDKRRDLETLLQTEMSKRQALENKTLILEQRLQQEVLNRLTLENQQLTDSNTVRSELTQLQTQLSNFISSQSKWTLMFKAVKGAGGDLYNLWTSNQVLNEGNALAQSLEPTLLEHYKTSVVNDWAKHNIKYVKLALYQGGIERLTLIFNAVGSDKMNWFAKDRLISSPYVDIYTSSINFFSIRGTPSSVSGQYGRYFYISQSHNGCPKDYGWLAVPNNAFVCAYEKYPAYPVFLYAPGHTAINWAKGKHGEADVLAIFMATE</sequence>
<feature type="signal peptide" evidence="2">
    <location>
        <begin position="1"/>
        <end position="17"/>
    </location>
</feature>
<proteinExistence type="predicted"/>
<dbReference type="OrthoDB" id="6077660at2759"/>
<evidence type="ECO:0000313" key="3">
    <source>
        <dbReference type="Proteomes" id="UP000085678"/>
    </source>
</evidence>
<dbReference type="Proteomes" id="UP000085678">
    <property type="component" value="Unplaced"/>
</dbReference>
<evidence type="ECO:0000313" key="4">
    <source>
        <dbReference type="RefSeq" id="XP_013395325.1"/>
    </source>
</evidence>
<protein>
    <submittedName>
        <fullName evidence="4">Uncharacterized protein LOC106162557</fullName>
    </submittedName>
</protein>
<reference evidence="4" key="1">
    <citation type="submission" date="2025-08" db="UniProtKB">
        <authorList>
            <consortium name="RefSeq"/>
        </authorList>
    </citation>
    <scope>IDENTIFICATION</scope>
    <source>
        <tissue evidence="4">Gonads</tissue>
    </source>
</reference>
<keyword evidence="1" id="KW-0175">Coiled coil</keyword>
<evidence type="ECO:0000256" key="2">
    <source>
        <dbReference type="SAM" id="SignalP"/>
    </source>
</evidence>
<dbReference type="RefSeq" id="XP_013395325.1">
    <property type="nucleotide sequence ID" value="XM_013539871.1"/>
</dbReference>
<organism evidence="3 4">
    <name type="scientific">Lingula anatina</name>
    <name type="common">Brachiopod</name>
    <name type="synonym">Lingula unguis</name>
    <dbReference type="NCBI Taxonomy" id="7574"/>
    <lineage>
        <taxon>Eukaryota</taxon>
        <taxon>Metazoa</taxon>
        <taxon>Spiralia</taxon>
        <taxon>Lophotrochozoa</taxon>
        <taxon>Brachiopoda</taxon>
        <taxon>Linguliformea</taxon>
        <taxon>Lingulata</taxon>
        <taxon>Lingulida</taxon>
        <taxon>Linguloidea</taxon>
        <taxon>Lingulidae</taxon>
        <taxon>Lingula</taxon>
    </lineage>
</organism>
<dbReference type="GeneID" id="106162557"/>
<accession>A0A1S3IAN2</accession>
<evidence type="ECO:0000256" key="1">
    <source>
        <dbReference type="SAM" id="Coils"/>
    </source>
</evidence>
<dbReference type="InParanoid" id="A0A1S3IAN2"/>
<feature type="chain" id="PRO_5010310084" evidence="2">
    <location>
        <begin position="18"/>
        <end position="342"/>
    </location>
</feature>
<keyword evidence="3" id="KW-1185">Reference proteome</keyword>
<name>A0A1S3IAN2_LINAN</name>
<dbReference type="KEGG" id="lak:106162557"/>
<gene>
    <name evidence="4" type="primary">LOC106162557</name>
</gene>
<dbReference type="AlphaFoldDB" id="A0A1S3IAN2"/>